<dbReference type="EMBL" id="CP076749">
    <property type="protein sequence ID" value="QWW22810.1"/>
    <property type="molecule type" value="Genomic_DNA"/>
</dbReference>
<evidence type="ECO:0000313" key="1">
    <source>
        <dbReference type="EMBL" id="QWW22810.1"/>
    </source>
</evidence>
<dbReference type="AlphaFoldDB" id="A0A8F2W0S0"/>
<proteinExistence type="predicted"/>
<sequence length="301" mass="35611">MRTSFHIGPGGPLLTVKHQISNIPSLEYLQSLSPRSFFTLTYKHFFRLRHLISDRDYHQDQYLRLLKRRFLRGDFNLRRQKVLGIHDDLAHGALVKRIYNTYIFVFNATCNMKDEPETVKTYDDVKRVNRPRLETQILQTILKLEEQAPIHVRLDTEYRWLDEASKREQELVSGMIDKKRAKELNKSREVVDIGYADYERMTMALNESLDLFQFARANTNEESNNAVTKFVESHPKRMFIIDGEKYANESIICTNDERGEKTCLRLGYNSIQLFKQMQKLEYFCSLPNDIDATYFECRKIT</sequence>
<accession>A0A8F2W0S0</accession>
<dbReference type="Proteomes" id="UP000825438">
    <property type="component" value="Chromosome I"/>
</dbReference>
<organism evidence="1">
    <name type="scientific">Candidozyma auris</name>
    <name type="common">Yeast</name>
    <name type="synonym">Candida auris</name>
    <dbReference type="NCBI Taxonomy" id="498019"/>
    <lineage>
        <taxon>Eukaryota</taxon>
        <taxon>Fungi</taxon>
        <taxon>Dikarya</taxon>
        <taxon>Ascomycota</taxon>
        <taxon>Saccharomycotina</taxon>
        <taxon>Pichiomycetes</taxon>
        <taxon>Metschnikowiaceae</taxon>
        <taxon>Candidozyma</taxon>
    </lineage>
</organism>
<protein>
    <submittedName>
        <fullName evidence="1">Uncharacterized protein</fullName>
    </submittedName>
</protein>
<gene>
    <name evidence="1" type="ORF">CA7LBN_001557</name>
</gene>
<name>A0A8F2W0S0_CANAR</name>
<reference evidence="1" key="1">
    <citation type="submission" date="2021-06" db="EMBL/GenBank/DDBJ databases">
        <title>Candida auris outbreak in lebanese hospital.</title>
        <authorList>
            <person name="Finianos M."/>
        </authorList>
    </citation>
    <scope>NUCLEOTIDE SEQUENCE</scope>
    <source>
        <strain evidence="1">CA7LBN</strain>
    </source>
</reference>